<evidence type="ECO:0000313" key="1">
    <source>
        <dbReference type="EMBL" id="MBS5409298.1"/>
    </source>
</evidence>
<dbReference type="Proteomes" id="UP000782901">
    <property type="component" value="Unassembled WGS sequence"/>
</dbReference>
<organism evidence="1 2">
    <name type="scientific">Bacteroides thetaiotaomicron</name>
    <dbReference type="NCBI Taxonomy" id="818"/>
    <lineage>
        <taxon>Bacteria</taxon>
        <taxon>Pseudomonadati</taxon>
        <taxon>Bacteroidota</taxon>
        <taxon>Bacteroidia</taxon>
        <taxon>Bacteroidales</taxon>
        <taxon>Bacteroidaceae</taxon>
        <taxon>Bacteroides</taxon>
    </lineage>
</organism>
<gene>
    <name evidence="1" type="ORF">KHY35_01060</name>
</gene>
<name>A0A943HNB9_BACT4</name>
<dbReference type="PROSITE" id="PS51257">
    <property type="entry name" value="PROKAR_LIPOPROTEIN"/>
    <property type="match status" value="1"/>
</dbReference>
<dbReference type="EMBL" id="JAGZEE010000001">
    <property type="protein sequence ID" value="MBS5409298.1"/>
    <property type="molecule type" value="Genomic_DNA"/>
</dbReference>
<dbReference type="AlphaFoldDB" id="A0A943HNB9"/>
<evidence type="ECO:0000313" key="2">
    <source>
        <dbReference type="Proteomes" id="UP000782901"/>
    </source>
</evidence>
<sequence>MKIKYIIGLVLPLLITSCYEDKGNYDYSLLNDIDIVVQPEEKSYVLGDIVKVTPQMNFALEHETPESDLSFEWTYDSHLISNEKNLNWQADTVATSKELRLAVYDKHTGITYFGSTMMSIFSPYTEEGWLVLSEKDGKSMLTYLRKHWTENKEGEDELECVVIRDVYGLANDGESLGSDPQSINVHYVNQFDGEDNTGWVWVAQKGGQGCVDLSGTSYQRQGNLNQMFLEGSYPAGFTPQSVVDFKYLTLAIGEDGTTYTRVKESDLLYNSGYFLERSLTYEGENVDCRLLAMAPFAEHGGVLVYDSNSSRYFHICDAIDSYTSFPSGNIVISAIYSGKVMFPVVNEKDYKKVPEFTRFDAMKDVKVHYVGAYKTTSWGNVGYMSILEENGKFYLQNFTVNDFDIYAPEVIAATPISQEEIPGLGTYVNGSSKNIFTLCRYQSKVPCLFVTSDNDLYLSYLKGNSYAPVPFAHFDSKITSINVENNNNSYLSVGLENGDFYLFYLDMGVLEEVLQKGPISIDKVDHKKFLWHEKDLGRIVTVLFKNNQNGEWGWM</sequence>
<comment type="caution">
    <text evidence="1">The sequence shown here is derived from an EMBL/GenBank/DDBJ whole genome shotgun (WGS) entry which is preliminary data.</text>
</comment>
<accession>A0A943HNB9</accession>
<dbReference type="Pfam" id="PF16407">
    <property type="entry name" value="PKD_2"/>
    <property type="match status" value="1"/>
</dbReference>
<protein>
    <recommendedName>
        <fullName evidence="3">PKD-like family protein</fullName>
    </recommendedName>
</protein>
<evidence type="ECO:0008006" key="3">
    <source>
        <dbReference type="Google" id="ProtNLM"/>
    </source>
</evidence>
<reference evidence="1" key="1">
    <citation type="submission" date="2021-02" db="EMBL/GenBank/DDBJ databases">
        <title>Infant gut strain persistence is associated with maternal origin, phylogeny, and functional potential including surface adhesion and iron acquisition.</title>
        <authorList>
            <person name="Lou Y.C."/>
        </authorList>
    </citation>
    <scope>NUCLEOTIDE SEQUENCE</scope>
    <source>
        <strain evidence="1">L3_082_243G1_dasL3_082_243G1_maxbin2.maxbin.015s ta_sub</strain>
    </source>
</reference>
<proteinExistence type="predicted"/>
<dbReference type="InterPro" id="IPR032183">
    <property type="entry name" value="PKD-like"/>
</dbReference>